<dbReference type="CDD" id="cd00568">
    <property type="entry name" value="TPP_enzymes"/>
    <property type="match status" value="1"/>
</dbReference>
<dbReference type="InterPro" id="IPR045229">
    <property type="entry name" value="TPP_enz"/>
</dbReference>
<evidence type="ECO:0000259" key="2">
    <source>
        <dbReference type="Pfam" id="PF02775"/>
    </source>
</evidence>
<reference evidence="3" key="1">
    <citation type="submission" date="2018-05" db="EMBL/GenBank/DDBJ databases">
        <authorList>
            <person name="Lanie J.A."/>
            <person name="Ng W.-L."/>
            <person name="Kazmierczak K.M."/>
            <person name="Andrzejewski T.M."/>
            <person name="Davidsen T.M."/>
            <person name="Wayne K.J."/>
            <person name="Tettelin H."/>
            <person name="Glass J.I."/>
            <person name="Rusch D."/>
            <person name="Podicherti R."/>
            <person name="Tsui H.-C.T."/>
            <person name="Winkler M.E."/>
        </authorList>
    </citation>
    <scope>NUCLEOTIDE SEQUENCE</scope>
</reference>
<dbReference type="InterPro" id="IPR029061">
    <property type="entry name" value="THDP-binding"/>
</dbReference>
<dbReference type="InterPro" id="IPR011766">
    <property type="entry name" value="TPP_enzyme_TPP-bd"/>
</dbReference>
<name>A0A383B051_9ZZZZ</name>
<sequence>YQAMRVKFGQSIKNAAGLGPMGFGLPYAIGSCIAMKGRRTILINGDGGFQLNIQELETVKRLNLPIKIFIWDNGGYDSIRNTQRNLFDGFLVGADSSSGFTLPDVIAIAKAYKFRTAEISTNSELKRGIAKVLSGDDPVLCNIIVKRNHLTMPRVKAMKLPDGNMISKPLEDMWPYLPPEEIDENMKISSDD</sequence>
<dbReference type="PANTHER" id="PTHR18968">
    <property type="entry name" value="THIAMINE PYROPHOSPHATE ENZYMES"/>
    <property type="match status" value="1"/>
</dbReference>
<protein>
    <recommendedName>
        <fullName evidence="2">Thiamine pyrophosphate enzyme TPP-binding domain-containing protein</fullName>
    </recommendedName>
</protein>
<dbReference type="Gene3D" id="3.40.50.970">
    <property type="match status" value="1"/>
</dbReference>
<feature type="non-terminal residue" evidence="3">
    <location>
        <position position="1"/>
    </location>
</feature>
<accession>A0A383B051</accession>
<dbReference type="GO" id="GO:0030976">
    <property type="term" value="F:thiamine pyrophosphate binding"/>
    <property type="evidence" value="ECO:0007669"/>
    <property type="project" value="InterPro"/>
</dbReference>
<dbReference type="GO" id="GO:0009099">
    <property type="term" value="P:L-valine biosynthetic process"/>
    <property type="evidence" value="ECO:0007669"/>
    <property type="project" value="TreeGrafter"/>
</dbReference>
<dbReference type="Pfam" id="PF02775">
    <property type="entry name" value="TPP_enzyme_C"/>
    <property type="match status" value="1"/>
</dbReference>
<proteinExistence type="inferred from homology"/>
<organism evidence="3">
    <name type="scientific">marine metagenome</name>
    <dbReference type="NCBI Taxonomy" id="408172"/>
    <lineage>
        <taxon>unclassified sequences</taxon>
        <taxon>metagenomes</taxon>
        <taxon>ecological metagenomes</taxon>
    </lineage>
</organism>
<comment type="similarity">
    <text evidence="1">Belongs to the TPP enzyme family.</text>
</comment>
<dbReference type="EMBL" id="UINC01196510">
    <property type="protein sequence ID" value="SVE13546.1"/>
    <property type="molecule type" value="Genomic_DNA"/>
</dbReference>
<dbReference type="SUPFAM" id="SSF52518">
    <property type="entry name" value="Thiamin diphosphate-binding fold (THDP-binding)"/>
    <property type="match status" value="1"/>
</dbReference>
<dbReference type="AlphaFoldDB" id="A0A383B051"/>
<feature type="domain" description="Thiamine pyrophosphate enzyme TPP-binding" evidence="2">
    <location>
        <begin position="5"/>
        <end position="143"/>
    </location>
</feature>
<dbReference type="GO" id="GO:0005948">
    <property type="term" value="C:acetolactate synthase complex"/>
    <property type="evidence" value="ECO:0007669"/>
    <property type="project" value="TreeGrafter"/>
</dbReference>
<evidence type="ECO:0000256" key="1">
    <source>
        <dbReference type="ARBA" id="ARBA00007812"/>
    </source>
</evidence>
<dbReference type="PANTHER" id="PTHR18968:SF142">
    <property type="entry name" value="ACETOLACTATE SYNTHASE"/>
    <property type="match status" value="1"/>
</dbReference>
<gene>
    <name evidence="3" type="ORF">METZ01_LOCUS466400</name>
</gene>
<evidence type="ECO:0000313" key="3">
    <source>
        <dbReference type="EMBL" id="SVE13546.1"/>
    </source>
</evidence>
<dbReference type="GO" id="GO:0050660">
    <property type="term" value="F:flavin adenine dinucleotide binding"/>
    <property type="evidence" value="ECO:0007669"/>
    <property type="project" value="TreeGrafter"/>
</dbReference>
<dbReference type="GO" id="GO:0003984">
    <property type="term" value="F:acetolactate synthase activity"/>
    <property type="evidence" value="ECO:0007669"/>
    <property type="project" value="TreeGrafter"/>
</dbReference>
<dbReference type="GO" id="GO:0009097">
    <property type="term" value="P:isoleucine biosynthetic process"/>
    <property type="evidence" value="ECO:0007669"/>
    <property type="project" value="TreeGrafter"/>
</dbReference>